<dbReference type="AlphaFoldDB" id="A0A1I2JWF8"/>
<sequence>MRRGNWLGTVVTAAVVALTAGCGGASGTPAASAAPTPGASGAIRVTSPAFGDGGTVPRRFTCDGANESPPLRLSGVPGDAAELVVLAEDPDAASGTFVHWLMWGVDPHEATLGAGAVPKGAVQGRNGFGQRRYGGPCPPVGKPHHYVFSVLAADERLHLPGDATVDAVRRALAGHTVGSGTLVGRYGRTG</sequence>
<dbReference type="InterPro" id="IPR005247">
    <property type="entry name" value="YbhB_YbcL/LppC-like"/>
</dbReference>
<dbReference type="CDD" id="cd00865">
    <property type="entry name" value="PEBP_bact_arch"/>
    <property type="match status" value="1"/>
</dbReference>
<dbReference type="InterPro" id="IPR008914">
    <property type="entry name" value="PEBP"/>
</dbReference>
<evidence type="ECO:0000256" key="3">
    <source>
        <dbReference type="SAM" id="SignalP"/>
    </source>
</evidence>
<gene>
    <name evidence="4" type="ORF">SAMN02787118_10998</name>
</gene>
<dbReference type="OrthoDB" id="9797506at2"/>
<reference evidence="4 5" key="1">
    <citation type="submission" date="2016-10" db="EMBL/GenBank/DDBJ databases">
        <authorList>
            <person name="de Groot N.N."/>
        </authorList>
    </citation>
    <scope>NUCLEOTIDE SEQUENCE [LARGE SCALE GENOMIC DNA]</scope>
    <source>
        <strain evidence="4 5">OK461</strain>
    </source>
</reference>
<dbReference type="Proteomes" id="UP000181942">
    <property type="component" value="Unassembled WGS sequence"/>
</dbReference>
<dbReference type="RefSeq" id="WP_079174171.1">
    <property type="nucleotide sequence ID" value="NZ_FONR01000009.1"/>
</dbReference>
<dbReference type="EMBL" id="FONR01000009">
    <property type="protein sequence ID" value="SFF59175.1"/>
    <property type="molecule type" value="Genomic_DNA"/>
</dbReference>
<feature type="region of interest" description="Disordered" evidence="2">
    <location>
        <begin position="44"/>
        <end position="73"/>
    </location>
</feature>
<evidence type="ECO:0000313" key="5">
    <source>
        <dbReference type="Proteomes" id="UP000181942"/>
    </source>
</evidence>
<name>A0A1I2JWF8_9ACTN</name>
<evidence type="ECO:0008006" key="6">
    <source>
        <dbReference type="Google" id="ProtNLM"/>
    </source>
</evidence>
<comment type="similarity">
    <text evidence="1">Belongs to the UPF0098 family.</text>
</comment>
<evidence type="ECO:0000256" key="2">
    <source>
        <dbReference type="SAM" id="MobiDB-lite"/>
    </source>
</evidence>
<dbReference type="InterPro" id="IPR036610">
    <property type="entry name" value="PEBP-like_sf"/>
</dbReference>
<feature type="signal peptide" evidence="3">
    <location>
        <begin position="1"/>
        <end position="33"/>
    </location>
</feature>
<dbReference type="PROSITE" id="PS51257">
    <property type="entry name" value="PROKAR_LIPOPROTEIN"/>
    <property type="match status" value="1"/>
</dbReference>
<evidence type="ECO:0000256" key="1">
    <source>
        <dbReference type="ARBA" id="ARBA00007120"/>
    </source>
</evidence>
<feature type="chain" id="PRO_5010307780" description="Phospholipid-binding protein, PBP family" evidence="3">
    <location>
        <begin position="34"/>
        <end position="190"/>
    </location>
</feature>
<accession>A0A1I2JWF8</accession>
<dbReference type="Gene3D" id="3.90.280.10">
    <property type="entry name" value="PEBP-like"/>
    <property type="match status" value="1"/>
</dbReference>
<keyword evidence="3" id="KW-0732">Signal</keyword>
<dbReference type="SUPFAM" id="SSF49777">
    <property type="entry name" value="PEBP-like"/>
    <property type="match status" value="1"/>
</dbReference>
<evidence type="ECO:0000313" key="4">
    <source>
        <dbReference type="EMBL" id="SFF59175.1"/>
    </source>
</evidence>
<dbReference type="Pfam" id="PF01161">
    <property type="entry name" value="PBP"/>
    <property type="match status" value="1"/>
</dbReference>
<dbReference type="PANTHER" id="PTHR30289:SF1">
    <property type="entry name" value="PEBP (PHOSPHATIDYLETHANOLAMINE-BINDING PROTEIN) FAMILY PROTEIN"/>
    <property type="match status" value="1"/>
</dbReference>
<organism evidence="4 5">
    <name type="scientific">Streptomyces mirabilis</name>
    <dbReference type="NCBI Taxonomy" id="68239"/>
    <lineage>
        <taxon>Bacteria</taxon>
        <taxon>Bacillati</taxon>
        <taxon>Actinomycetota</taxon>
        <taxon>Actinomycetes</taxon>
        <taxon>Kitasatosporales</taxon>
        <taxon>Streptomycetaceae</taxon>
        <taxon>Streptomyces</taxon>
    </lineage>
</organism>
<protein>
    <recommendedName>
        <fullName evidence="6">Phospholipid-binding protein, PBP family</fullName>
    </recommendedName>
</protein>
<dbReference type="PANTHER" id="PTHR30289">
    <property type="entry name" value="UNCHARACTERIZED PROTEIN YBCL-RELATED"/>
    <property type="match status" value="1"/>
</dbReference>
<dbReference type="NCBIfam" id="TIGR00481">
    <property type="entry name" value="YbhB/YbcL family Raf kinase inhibitor-like protein"/>
    <property type="match status" value="1"/>
</dbReference>
<proteinExistence type="inferred from homology"/>